<dbReference type="SUPFAM" id="SSF48498">
    <property type="entry name" value="Tetracyclin repressor-like, C-terminal domain"/>
    <property type="match status" value="1"/>
</dbReference>
<evidence type="ECO:0000313" key="8">
    <source>
        <dbReference type="Proteomes" id="UP001596504"/>
    </source>
</evidence>
<keyword evidence="2" id="KW-0805">Transcription regulation</keyword>
<dbReference type="InterPro" id="IPR050109">
    <property type="entry name" value="HTH-type_TetR-like_transc_reg"/>
</dbReference>
<dbReference type="EMBL" id="JBHTCJ010000004">
    <property type="protein sequence ID" value="MFC7341521.1"/>
    <property type="molecule type" value="Genomic_DNA"/>
</dbReference>
<evidence type="ECO:0000256" key="5">
    <source>
        <dbReference type="PROSITE-ProRule" id="PRU00335"/>
    </source>
</evidence>
<name>A0ABW2LGB8_9PSEU</name>
<feature type="DNA-binding region" description="H-T-H motif" evidence="5">
    <location>
        <begin position="31"/>
        <end position="50"/>
    </location>
</feature>
<comment type="caution">
    <text evidence="7">The sequence shown here is derived from an EMBL/GenBank/DDBJ whole genome shotgun (WGS) entry which is preliminary data.</text>
</comment>
<dbReference type="Proteomes" id="UP001596504">
    <property type="component" value="Unassembled WGS sequence"/>
</dbReference>
<proteinExistence type="predicted"/>
<reference evidence="8" key="1">
    <citation type="journal article" date="2019" name="Int. J. Syst. Evol. Microbiol.">
        <title>The Global Catalogue of Microorganisms (GCM) 10K type strain sequencing project: providing services to taxonomists for standard genome sequencing and annotation.</title>
        <authorList>
            <consortium name="The Broad Institute Genomics Platform"/>
            <consortium name="The Broad Institute Genome Sequencing Center for Infectious Disease"/>
            <person name="Wu L."/>
            <person name="Ma J."/>
        </authorList>
    </citation>
    <scope>NUCLEOTIDE SEQUENCE [LARGE SCALE GENOMIC DNA]</scope>
    <source>
        <strain evidence="8">WLHS5</strain>
    </source>
</reference>
<evidence type="ECO:0000256" key="2">
    <source>
        <dbReference type="ARBA" id="ARBA00023015"/>
    </source>
</evidence>
<dbReference type="Gene3D" id="1.10.357.10">
    <property type="entry name" value="Tetracycline Repressor, domain 2"/>
    <property type="match status" value="1"/>
</dbReference>
<feature type="domain" description="HTH tetR-type" evidence="6">
    <location>
        <begin position="8"/>
        <end position="68"/>
    </location>
</feature>
<gene>
    <name evidence="7" type="ORF">ACFQRI_08845</name>
</gene>
<accession>A0ABW2LGB8</accession>
<keyword evidence="4" id="KW-0804">Transcription</keyword>
<sequence>MPKKVDHEARRNQISEALMRLASRGGLEAVSLRDVAAEAGVSMGAVQHYFKSKDEMLEHAMEHVNSRAEQRIRSRFDVADRVPRPREVIRTLMLEMLALSEESRTEFLTAVSFFVRASVSPRLAEIYRRDWPQLEQWVAAELRRAQEAGELAADRDLQLEAELLVTVPDGLSFGLLLGHRSPERAVAAVDHYLGRLFGDSGSGSSA</sequence>
<dbReference type="PRINTS" id="PR00455">
    <property type="entry name" value="HTHTETR"/>
</dbReference>
<evidence type="ECO:0000256" key="4">
    <source>
        <dbReference type="ARBA" id="ARBA00023163"/>
    </source>
</evidence>
<dbReference type="InterPro" id="IPR009057">
    <property type="entry name" value="Homeodomain-like_sf"/>
</dbReference>
<evidence type="ECO:0000256" key="1">
    <source>
        <dbReference type="ARBA" id="ARBA00022491"/>
    </source>
</evidence>
<dbReference type="RefSeq" id="WP_380666494.1">
    <property type="nucleotide sequence ID" value="NZ_JBHTCJ010000004.1"/>
</dbReference>
<protein>
    <submittedName>
        <fullName evidence="7">TetR/AcrR family transcriptional regulator</fullName>
    </submittedName>
</protein>
<keyword evidence="8" id="KW-1185">Reference proteome</keyword>
<dbReference type="PANTHER" id="PTHR30055">
    <property type="entry name" value="HTH-TYPE TRANSCRIPTIONAL REGULATOR RUTR"/>
    <property type="match status" value="1"/>
</dbReference>
<evidence type="ECO:0000259" key="6">
    <source>
        <dbReference type="PROSITE" id="PS50977"/>
    </source>
</evidence>
<evidence type="ECO:0000256" key="3">
    <source>
        <dbReference type="ARBA" id="ARBA00023125"/>
    </source>
</evidence>
<dbReference type="Pfam" id="PF00440">
    <property type="entry name" value="TetR_N"/>
    <property type="match status" value="1"/>
</dbReference>
<dbReference type="InterPro" id="IPR001647">
    <property type="entry name" value="HTH_TetR"/>
</dbReference>
<organism evidence="7 8">
    <name type="scientific">Saccharopolyspora griseoalba</name>
    <dbReference type="NCBI Taxonomy" id="1431848"/>
    <lineage>
        <taxon>Bacteria</taxon>
        <taxon>Bacillati</taxon>
        <taxon>Actinomycetota</taxon>
        <taxon>Actinomycetes</taxon>
        <taxon>Pseudonocardiales</taxon>
        <taxon>Pseudonocardiaceae</taxon>
        <taxon>Saccharopolyspora</taxon>
    </lineage>
</organism>
<dbReference type="SUPFAM" id="SSF46689">
    <property type="entry name" value="Homeodomain-like"/>
    <property type="match status" value="1"/>
</dbReference>
<evidence type="ECO:0000313" key="7">
    <source>
        <dbReference type="EMBL" id="MFC7341521.1"/>
    </source>
</evidence>
<keyword evidence="1" id="KW-0678">Repressor</keyword>
<dbReference type="InterPro" id="IPR036271">
    <property type="entry name" value="Tet_transcr_reg_TetR-rel_C_sf"/>
</dbReference>
<dbReference type="PANTHER" id="PTHR30055:SF234">
    <property type="entry name" value="HTH-TYPE TRANSCRIPTIONAL REGULATOR BETI"/>
    <property type="match status" value="1"/>
</dbReference>
<dbReference type="InterPro" id="IPR039538">
    <property type="entry name" value="BetI_C"/>
</dbReference>
<dbReference type="Pfam" id="PF13977">
    <property type="entry name" value="TetR_C_6"/>
    <property type="match status" value="1"/>
</dbReference>
<keyword evidence="3 5" id="KW-0238">DNA-binding</keyword>
<dbReference type="PROSITE" id="PS50977">
    <property type="entry name" value="HTH_TETR_2"/>
    <property type="match status" value="1"/>
</dbReference>